<proteinExistence type="predicted"/>
<gene>
    <name evidence="3" type="ORF">M595_2953</name>
</gene>
<comment type="caution">
    <text evidence="3">The sequence shown here is derived from an EMBL/GenBank/DDBJ whole genome shotgun (WGS) entry which is preliminary data.</text>
</comment>
<feature type="compositionally biased region" description="Basic and acidic residues" evidence="1">
    <location>
        <begin position="122"/>
        <end position="138"/>
    </location>
</feature>
<dbReference type="Proteomes" id="UP000017127">
    <property type="component" value="Unassembled WGS sequence"/>
</dbReference>
<feature type="compositionally biased region" description="Polar residues" evidence="1">
    <location>
        <begin position="107"/>
        <end position="121"/>
    </location>
</feature>
<evidence type="ECO:0000313" key="3">
    <source>
        <dbReference type="EMBL" id="ERT07102.1"/>
    </source>
</evidence>
<name>U7QIK0_9CYAN</name>
<protein>
    <submittedName>
        <fullName evidence="3">Uncharacterized protein</fullName>
    </submittedName>
</protein>
<accession>U7QIK0</accession>
<evidence type="ECO:0000256" key="1">
    <source>
        <dbReference type="SAM" id="MobiDB-lite"/>
    </source>
</evidence>
<keyword evidence="4" id="KW-1185">Reference proteome</keyword>
<keyword evidence="2" id="KW-0472">Membrane</keyword>
<organism evidence="3 4">
    <name type="scientific">Lyngbya aestuarii BL J</name>
    <dbReference type="NCBI Taxonomy" id="1348334"/>
    <lineage>
        <taxon>Bacteria</taxon>
        <taxon>Bacillati</taxon>
        <taxon>Cyanobacteriota</taxon>
        <taxon>Cyanophyceae</taxon>
        <taxon>Oscillatoriophycideae</taxon>
        <taxon>Oscillatoriales</taxon>
        <taxon>Microcoleaceae</taxon>
        <taxon>Lyngbya</taxon>
    </lineage>
</organism>
<evidence type="ECO:0000256" key="2">
    <source>
        <dbReference type="SAM" id="Phobius"/>
    </source>
</evidence>
<dbReference type="OrthoDB" id="9852457at2"/>
<dbReference type="RefSeq" id="WP_023066738.1">
    <property type="nucleotide sequence ID" value="NZ_AUZM01000026.1"/>
</dbReference>
<keyword evidence="2" id="KW-1133">Transmembrane helix</keyword>
<dbReference type="EMBL" id="AUZM01000026">
    <property type="protein sequence ID" value="ERT07102.1"/>
    <property type="molecule type" value="Genomic_DNA"/>
</dbReference>
<feature type="transmembrane region" description="Helical" evidence="2">
    <location>
        <begin position="160"/>
        <end position="187"/>
    </location>
</feature>
<feature type="region of interest" description="Disordered" evidence="1">
    <location>
        <begin position="89"/>
        <end position="139"/>
    </location>
</feature>
<dbReference type="AlphaFoldDB" id="U7QIK0"/>
<feature type="transmembrane region" description="Helical" evidence="2">
    <location>
        <begin position="47"/>
        <end position="69"/>
    </location>
</feature>
<evidence type="ECO:0000313" key="4">
    <source>
        <dbReference type="Proteomes" id="UP000017127"/>
    </source>
</evidence>
<reference evidence="3 4" key="1">
    <citation type="journal article" date="2013" name="Front. Microbiol.">
        <title>Comparative genomic analyses of the cyanobacterium, Lyngbya aestuarii BL J, a powerful hydrogen producer.</title>
        <authorList>
            <person name="Kothari A."/>
            <person name="Vaughn M."/>
            <person name="Garcia-Pichel F."/>
        </authorList>
    </citation>
    <scope>NUCLEOTIDE SEQUENCE [LARGE SCALE GENOMIC DNA]</scope>
    <source>
        <strain evidence="3 4">BL J</strain>
    </source>
</reference>
<sequence length="193" mass="21269">MLQHFQVTSEPFSELHPISISEKNTEILLESDSSQASKSNQSRWIRYRFSTILLACLILWTPILTWHTIEVQHSCHPLVNWSNQTAKECTPPIDRGNQKDRNIISGKPNTAWDSQQTTDTSKSVKKDPTQQTKEHPKPEILSPIEQAKEHRDLAGATAGIAAGAVAAIASAPAAVAVGVGVLFWLVIRSALSR</sequence>
<keyword evidence="2" id="KW-0812">Transmembrane</keyword>